<feature type="non-terminal residue" evidence="2">
    <location>
        <position position="1"/>
    </location>
</feature>
<dbReference type="AlphaFoldDB" id="A0A9E7JR05"/>
<feature type="compositionally biased region" description="Basic and acidic residues" evidence="1">
    <location>
        <begin position="79"/>
        <end position="89"/>
    </location>
</feature>
<evidence type="ECO:0000313" key="3">
    <source>
        <dbReference type="Proteomes" id="UP001055439"/>
    </source>
</evidence>
<gene>
    <name evidence="2" type="ORF">MUK42_33023</name>
</gene>
<protein>
    <submittedName>
        <fullName evidence="2">Uncharacterized protein</fullName>
    </submittedName>
</protein>
<sequence length="134" mass="14345">CAFTSRSAYTVLSHGSFKEQNTLKTAVRTGGLLCPDPAIWMYKNMGSSPEKVLAVCLFLLLSLLISLDFQASDDPDEWTSGRKLGEKQPKTGPPSPIKNQGRSSHRSPGGLGDRSWPAPDHPGSSAVPAPPIQT</sequence>
<keyword evidence="3" id="KW-1185">Reference proteome</keyword>
<feature type="region of interest" description="Disordered" evidence="1">
    <location>
        <begin position="74"/>
        <end position="134"/>
    </location>
</feature>
<dbReference type="Proteomes" id="UP001055439">
    <property type="component" value="Chromosome 2"/>
</dbReference>
<name>A0A9E7JR05_9LILI</name>
<evidence type="ECO:0000256" key="1">
    <source>
        <dbReference type="SAM" id="MobiDB-lite"/>
    </source>
</evidence>
<reference evidence="2" key="1">
    <citation type="submission" date="2022-05" db="EMBL/GenBank/DDBJ databases">
        <title>The Musa troglodytarum L. genome provides insights into the mechanism of non-climacteric behaviour and enrichment of carotenoids.</title>
        <authorList>
            <person name="Wang J."/>
        </authorList>
    </citation>
    <scope>NUCLEOTIDE SEQUENCE</scope>
    <source>
        <tissue evidence="2">Leaf</tissue>
    </source>
</reference>
<evidence type="ECO:0000313" key="2">
    <source>
        <dbReference type="EMBL" id="URD90223.1"/>
    </source>
</evidence>
<proteinExistence type="predicted"/>
<dbReference type="EMBL" id="CP097504">
    <property type="protein sequence ID" value="URD90223.1"/>
    <property type="molecule type" value="Genomic_DNA"/>
</dbReference>
<accession>A0A9E7JR05</accession>
<organism evidence="2 3">
    <name type="scientific">Musa troglodytarum</name>
    <name type="common">fe'i banana</name>
    <dbReference type="NCBI Taxonomy" id="320322"/>
    <lineage>
        <taxon>Eukaryota</taxon>
        <taxon>Viridiplantae</taxon>
        <taxon>Streptophyta</taxon>
        <taxon>Embryophyta</taxon>
        <taxon>Tracheophyta</taxon>
        <taxon>Spermatophyta</taxon>
        <taxon>Magnoliopsida</taxon>
        <taxon>Liliopsida</taxon>
        <taxon>Zingiberales</taxon>
        <taxon>Musaceae</taxon>
        <taxon>Musa</taxon>
    </lineage>
</organism>